<proteinExistence type="predicted"/>
<dbReference type="STRING" id="150374.A0A0N0RTD1"/>
<evidence type="ECO:0000313" key="5">
    <source>
        <dbReference type="Proteomes" id="UP000053831"/>
    </source>
</evidence>
<organism evidence="4 5">
    <name type="scientific">Escovopsis weberi</name>
    <dbReference type="NCBI Taxonomy" id="150374"/>
    <lineage>
        <taxon>Eukaryota</taxon>
        <taxon>Fungi</taxon>
        <taxon>Dikarya</taxon>
        <taxon>Ascomycota</taxon>
        <taxon>Pezizomycotina</taxon>
        <taxon>Sordariomycetes</taxon>
        <taxon>Hypocreomycetidae</taxon>
        <taxon>Hypocreales</taxon>
        <taxon>Hypocreaceae</taxon>
        <taxon>Escovopsis</taxon>
    </lineage>
</organism>
<reference evidence="4 5" key="1">
    <citation type="submission" date="2015-07" db="EMBL/GenBank/DDBJ databases">
        <title>The genome of the fungus Escovopsis weberi, a specialized disease agent of ant agriculture.</title>
        <authorList>
            <person name="de Man T.J."/>
            <person name="Stajich J.E."/>
            <person name="Kubicek C.P."/>
            <person name="Chenthamara K."/>
            <person name="Atanasova L."/>
            <person name="Druzhinina I.S."/>
            <person name="Birnbaum S."/>
            <person name="Barribeau S.M."/>
            <person name="Teiling C."/>
            <person name="Suen G."/>
            <person name="Currie C."/>
            <person name="Gerardo N.M."/>
        </authorList>
    </citation>
    <scope>NUCLEOTIDE SEQUENCE [LARGE SCALE GENOMIC DNA]</scope>
</reference>
<dbReference type="PANTHER" id="PTHR38788:SF5">
    <property type="entry name" value="CLR5 DOMAIN-CONTAINING PROTEIN"/>
    <property type="match status" value="1"/>
</dbReference>
<feature type="region of interest" description="Disordered" evidence="1">
    <location>
        <begin position="144"/>
        <end position="272"/>
    </location>
</feature>
<dbReference type="Proteomes" id="UP000053831">
    <property type="component" value="Unassembled WGS sequence"/>
</dbReference>
<feature type="compositionally biased region" description="Polar residues" evidence="1">
    <location>
        <begin position="221"/>
        <end position="233"/>
    </location>
</feature>
<evidence type="ECO:0000259" key="3">
    <source>
        <dbReference type="Pfam" id="PF24465"/>
    </source>
</evidence>
<dbReference type="InterPro" id="IPR057940">
    <property type="entry name" value="Tri-helical_dom"/>
</dbReference>
<feature type="domain" description="Tri-helical" evidence="3">
    <location>
        <begin position="283"/>
        <end position="388"/>
    </location>
</feature>
<accession>A0A0N0RTD1</accession>
<evidence type="ECO:0000259" key="2">
    <source>
        <dbReference type="Pfam" id="PF14420"/>
    </source>
</evidence>
<feature type="region of interest" description="Disordered" evidence="1">
    <location>
        <begin position="486"/>
        <end position="545"/>
    </location>
</feature>
<evidence type="ECO:0000256" key="1">
    <source>
        <dbReference type="SAM" id="MobiDB-lite"/>
    </source>
</evidence>
<feature type="domain" description="Clr5" evidence="2">
    <location>
        <begin position="1"/>
        <end position="53"/>
    </location>
</feature>
<protein>
    <submittedName>
        <fullName evidence="4">Uncharacterized protein</fullName>
    </submittedName>
</protein>
<dbReference type="Pfam" id="PF24465">
    <property type="entry name" value="Tri-helical"/>
    <property type="match status" value="2"/>
</dbReference>
<name>A0A0N0RTD1_ESCWE</name>
<feature type="compositionally biased region" description="Polar residues" evidence="1">
    <location>
        <begin position="489"/>
        <end position="511"/>
    </location>
</feature>
<dbReference type="OrthoDB" id="4115389at2759"/>
<comment type="caution">
    <text evidence="4">The sequence shown here is derived from an EMBL/GenBank/DDBJ whole genome shotgun (WGS) entry which is preliminary data.</text>
</comment>
<evidence type="ECO:0000313" key="4">
    <source>
        <dbReference type="EMBL" id="KOS19145.1"/>
    </source>
</evidence>
<feature type="domain" description="Tri-helical" evidence="3">
    <location>
        <begin position="398"/>
        <end position="482"/>
    </location>
</feature>
<dbReference type="PANTHER" id="PTHR38788">
    <property type="entry name" value="CLR5 DOMAIN-CONTAINING PROTEIN"/>
    <property type="match status" value="1"/>
</dbReference>
<dbReference type="EMBL" id="LGSR01000020">
    <property type="protein sequence ID" value="KOS19145.1"/>
    <property type="molecule type" value="Genomic_DNA"/>
</dbReference>
<dbReference type="InterPro" id="IPR025676">
    <property type="entry name" value="Clr5_dom"/>
</dbReference>
<gene>
    <name evidence="4" type="ORF">ESCO_000524</name>
</gene>
<keyword evidence="5" id="KW-1185">Reference proteome</keyword>
<sequence length="728" mass="80220">MVYNWDQYEDICLELYINQNSTLGEIREYFKQTFGFSPSARAFQHHFHEWGFPAKREAAHRNLELVKRVEQLWEKNISHKEMLHILTDEGFTIHYKELKNLRRKNGWRLWTPRQDTPSTALAQVRSEHATSGGQAFETIVSISPESQDHGRVSGTPNVQSFTDGDGQDYDRGVMSPLRSHGEQPTHLSSTAPPGRGHYGAEDLAFSNDFGTADGHGLMGMDSQSESPTCSGNETGERGAVRLPSPPDAAPGQKTASRRKRERYKRDASGAMSRFPSEMTLDEARTALGLDPKAYARVRLRFQQVCEKEKVVKKTLAGPQKWDDLMARLVRTTPELSCSIPPPQPRPRPRPEEPHHPHKRNKTIPPRDADRRLQALDVICTDVTKRIRTAERRISMAGARTALGLNPREARGVRAAFEQVLAGAGIAAETCAVGSLDWDGLYRRWADRSDKVRALLGCAGEDREETLGLLLFVARDVIKRIKDHARRSAKTLQGSSAEQTATPTGSASNRNRGGTMEQATAPGDPADLEAGEQGANAAQITRPSQHAAFEQTAVNHACSTHAEFARTALPADPSHHMTAIEQTATFLGNPPPHPHGAAADDQIDISVHPSLSHSMASEQPAMPSNSPYHAAAFEQAAMPADPDQEAACIDGMDLGSWAHDLAPPIPSHLASLGFDQQHQMLGAGTPRMGVGAWPLAEALPVLGEPSYPILVHQDQIIFWYQNRWHVVHQ</sequence>
<feature type="region of interest" description="Disordered" evidence="1">
    <location>
        <begin position="332"/>
        <end position="367"/>
    </location>
</feature>
<dbReference type="Pfam" id="PF14420">
    <property type="entry name" value="Clr5"/>
    <property type="match status" value="1"/>
</dbReference>
<dbReference type="AlphaFoldDB" id="A0A0N0RTD1"/>